<sequence length="102" mass="11449">MVMEPWTYDTSGALVDEKSSLTPFWRKSDGDPSNILERLLGLKPPIIMGYTGAERQINYADDGRPSYTTEMPFTSNSVVVTEYLTTWFSSLTDSAQTLSRTI</sequence>
<accession>A0A284RCJ8</accession>
<keyword evidence="2" id="KW-1185">Reference proteome</keyword>
<evidence type="ECO:0000313" key="1">
    <source>
        <dbReference type="EMBL" id="SJL06454.1"/>
    </source>
</evidence>
<dbReference type="AlphaFoldDB" id="A0A284RCJ8"/>
<dbReference type="Proteomes" id="UP000219338">
    <property type="component" value="Unassembled WGS sequence"/>
</dbReference>
<protein>
    <submittedName>
        <fullName evidence="1">Uncharacterized protein</fullName>
    </submittedName>
</protein>
<organism evidence="1 2">
    <name type="scientific">Armillaria ostoyae</name>
    <name type="common">Armillaria root rot fungus</name>
    <dbReference type="NCBI Taxonomy" id="47428"/>
    <lineage>
        <taxon>Eukaryota</taxon>
        <taxon>Fungi</taxon>
        <taxon>Dikarya</taxon>
        <taxon>Basidiomycota</taxon>
        <taxon>Agaricomycotina</taxon>
        <taxon>Agaricomycetes</taxon>
        <taxon>Agaricomycetidae</taxon>
        <taxon>Agaricales</taxon>
        <taxon>Marasmiineae</taxon>
        <taxon>Physalacriaceae</taxon>
        <taxon>Armillaria</taxon>
    </lineage>
</organism>
<reference evidence="2" key="1">
    <citation type="journal article" date="2017" name="Nat. Ecol. Evol.">
        <title>Genome expansion and lineage-specific genetic innovations in the forest pathogenic fungi Armillaria.</title>
        <authorList>
            <person name="Sipos G."/>
            <person name="Prasanna A.N."/>
            <person name="Walter M.C."/>
            <person name="O'Connor E."/>
            <person name="Balint B."/>
            <person name="Krizsan K."/>
            <person name="Kiss B."/>
            <person name="Hess J."/>
            <person name="Varga T."/>
            <person name="Slot J."/>
            <person name="Riley R."/>
            <person name="Boka B."/>
            <person name="Rigling D."/>
            <person name="Barry K."/>
            <person name="Lee J."/>
            <person name="Mihaltcheva S."/>
            <person name="LaButti K."/>
            <person name="Lipzen A."/>
            <person name="Waldron R."/>
            <person name="Moloney N.M."/>
            <person name="Sperisen C."/>
            <person name="Kredics L."/>
            <person name="Vagvoelgyi C."/>
            <person name="Patrignani A."/>
            <person name="Fitzpatrick D."/>
            <person name="Nagy I."/>
            <person name="Doyle S."/>
            <person name="Anderson J.B."/>
            <person name="Grigoriev I.V."/>
            <person name="Gueldener U."/>
            <person name="Muensterkoetter M."/>
            <person name="Nagy L.G."/>
        </authorList>
    </citation>
    <scope>NUCLEOTIDE SEQUENCE [LARGE SCALE GENOMIC DNA]</scope>
    <source>
        <strain evidence="2">C18/9</strain>
    </source>
</reference>
<dbReference type="EMBL" id="FUEG01000007">
    <property type="protein sequence ID" value="SJL06454.1"/>
    <property type="molecule type" value="Genomic_DNA"/>
</dbReference>
<dbReference type="OrthoDB" id="10521751at2759"/>
<proteinExistence type="predicted"/>
<name>A0A284RCJ8_ARMOS</name>
<gene>
    <name evidence="1" type="ORF">ARMOST_09791</name>
</gene>
<evidence type="ECO:0000313" key="2">
    <source>
        <dbReference type="Proteomes" id="UP000219338"/>
    </source>
</evidence>